<dbReference type="GO" id="GO:0003964">
    <property type="term" value="F:RNA-directed DNA polymerase activity"/>
    <property type="evidence" value="ECO:0007669"/>
    <property type="project" value="UniProtKB-KW"/>
</dbReference>
<comment type="caution">
    <text evidence="2">The sequence shown here is derived from an EMBL/GenBank/DDBJ whole genome shotgun (WGS) entry which is preliminary data.</text>
</comment>
<accession>A0AA86TZQ0</accession>
<reference evidence="3 4" key="2">
    <citation type="submission" date="2024-07" db="EMBL/GenBank/DDBJ databases">
        <authorList>
            <person name="Akdeniz Z."/>
        </authorList>
    </citation>
    <scope>NUCLEOTIDE SEQUENCE [LARGE SCALE GENOMIC DNA]</scope>
</reference>
<keyword evidence="1" id="KW-0472">Membrane</keyword>
<evidence type="ECO:0000313" key="4">
    <source>
        <dbReference type="Proteomes" id="UP001642409"/>
    </source>
</evidence>
<keyword evidence="2" id="KW-0548">Nucleotidyltransferase</keyword>
<gene>
    <name evidence="2" type="ORF">HINF_LOCUS23790</name>
    <name evidence="3" type="ORF">HINF_LOCUS64813</name>
</gene>
<feature type="transmembrane region" description="Helical" evidence="1">
    <location>
        <begin position="21"/>
        <end position="42"/>
    </location>
</feature>
<evidence type="ECO:0000256" key="1">
    <source>
        <dbReference type="SAM" id="Phobius"/>
    </source>
</evidence>
<proteinExistence type="predicted"/>
<dbReference type="AlphaFoldDB" id="A0AA86TZQ0"/>
<name>A0AA86TZQ0_9EUKA</name>
<reference evidence="2" key="1">
    <citation type="submission" date="2023-06" db="EMBL/GenBank/DDBJ databases">
        <authorList>
            <person name="Kurt Z."/>
        </authorList>
    </citation>
    <scope>NUCLEOTIDE SEQUENCE</scope>
</reference>
<evidence type="ECO:0000313" key="2">
    <source>
        <dbReference type="EMBL" id="CAI9936145.1"/>
    </source>
</evidence>
<sequence>MNSRFAFWQKQISYQYSSQNIKLLLIIIVLVVSFRGLLNLVYVSNNNFSKIRLIFSSRLHWQQNTAMEAKCYQLTMFADRISHDPNVDKDVVLMELSELLQPQGLELALEKCSSTQNGGEITFLGQTFSQTSTSSLAALVDRQDRQMSQSLKVAGKVNATALFLTFKTIAGAQICYN</sequence>
<evidence type="ECO:0000313" key="3">
    <source>
        <dbReference type="EMBL" id="CAL6089399.1"/>
    </source>
</evidence>
<protein>
    <submittedName>
        <fullName evidence="2">Reverse transcriptase/endonuclease</fullName>
    </submittedName>
    <submittedName>
        <fullName evidence="3">Reverse_transcriptase/endonuclease</fullName>
    </submittedName>
</protein>
<keyword evidence="4" id="KW-1185">Reference proteome</keyword>
<dbReference type="Proteomes" id="UP001642409">
    <property type="component" value="Unassembled WGS sequence"/>
</dbReference>
<dbReference type="EMBL" id="CATOUU010000632">
    <property type="protein sequence ID" value="CAI9936145.1"/>
    <property type="molecule type" value="Genomic_DNA"/>
</dbReference>
<keyword evidence="2" id="KW-0695">RNA-directed DNA polymerase</keyword>
<keyword evidence="1" id="KW-1133">Transmembrane helix</keyword>
<keyword evidence="1" id="KW-0812">Transmembrane</keyword>
<dbReference type="EMBL" id="CAXDID020000419">
    <property type="protein sequence ID" value="CAL6089399.1"/>
    <property type="molecule type" value="Genomic_DNA"/>
</dbReference>
<keyword evidence="2" id="KW-0808">Transferase</keyword>
<organism evidence="2">
    <name type="scientific">Hexamita inflata</name>
    <dbReference type="NCBI Taxonomy" id="28002"/>
    <lineage>
        <taxon>Eukaryota</taxon>
        <taxon>Metamonada</taxon>
        <taxon>Diplomonadida</taxon>
        <taxon>Hexamitidae</taxon>
        <taxon>Hexamitinae</taxon>
        <taxon>Hexamita</taxon>
    </lineage>
</organism>